<keyword evidence="4" id="KW-0496">Mitochondrion</keyword>
<dbReference type="PANTHER" id="PTHR31542:SF1">
    <property type="entry name" value="LARGE RIBOSOMAL SUBUNIT PROTEIN ML50"/>
    <property type="match status" value="1"/>
</dbReference>
<evidence type="ECO:0000256" key="3">
    <source>
        <dbReference type="ARBA" id="ARBA00022980"/>
    </source>
</evidence>
<dbReference type="PANTHER" id="PTHR31542">
    <property type="entry name" value="39A RIBOSOMAL PROTEIN L50, MITOCHONDRIAL"/>
    <property type="match status" value="1"/>
</dbReference>
<comment type="subcellular location">
    <subcellularLocation>
        <location evidence="1">Mitochondrion</location>
    </subcellularLocation>
</comment>
<dbReference type="GO" id="GO:0005762">
    <property type="term" value="C:mitochondrial large ribosomal subunit"/>
    <property type="evidence" value="ECO:0007669"/>
    <property type="project" value="TreeGrafter"/>
</dbReference>
<comment type="similarity">
    <text evidence="2">Belongs to the mitochondrion-specific ribosomal protein mL50 family.</text>
</comment>
<evidence type="ECO:0000256" key="2">
    <source>
        <dbReference type="ARBA" id="ARBA00008860"/>
    </source>
</evidence>
<sequence length="143" mass="16322">MAAQSVSGIIRSVFMCTVSGAPRREFWSRFGKEIELVVFETVEEVKKEPISVCPPLQRRAYTPPEDLQSHLKSYVEVFGSSLPSSWQDIFLEDGHLKFNLLVHLMRGVRDVLDFYNVPIQDRSKFNGLSASNLPPSLKITWSY</sequence>
<accession>A0A2K5EAN9</accession>
<reference evidence="8" key="1">
    <citation type="submission" date="2025-08" db="UniProtKB">
        <authorList>
            <consortium name="Ensembl"/>
        </authorList>
    </citation>
    <scope>IDENTIFICATION</scope>
</reference>
<dbReference type="AlphaFoldDB" id="A0A2K5EAN9"/>
<evidence type="ECO:0000256" key="5">
    <source>
        <dbReference type="ARBA" id="ARBA00023274"/>
    </source>
</evidence>
<dbReference type="Proteomes" id="UP000233020">
    <property type="component" value="Unplaced"/>
</dbReference>
<dbReference type="Ensembl" id="ENSANAT00000048329.1">
    <property type="protein sequence ID" value="ENSANAP00000030293.1"/>
    <property type="gene ID" value="ENSANAG00000032910.1"/>
</dbReference>
<dbReference type="GeneTree" id="ENSGT00390000004279"/>
<evidence type="ECO:0000256" key="1">
    <source>
        <dbReference type="ARBA" id="ARBA00004173"/>
    </source>
</evidence>
<dbReference type="STRING" id="37293.ENSANAP00000030293"/>
<protein>
    <recommendedName>
        <fullName evidence="6">Large ribosomal subunit protein mL50</fullName>
    </recommendedName>
    <alternativeName>
        <fullName evidence="7">39S ribosomal protein L50, mitochondrial</fullName>
    </alternativeName>
</protein>
<evidence type="ECO:0000256" key="7">
    <source>
        <dbReference type="ARBA" id="ARBA00035398"/>
    </source>
</evidence>
<evidence type="ECO:0000313" key="8">
    <source>
        <dbReference type="Ensembl" id="ENSANAP00000030293.1"/>
    </source>
</evidence>
<dbReference type="OMA" id="GHHTENF"/>
<name>A0A2K5EAN9_AOTNA</name>
<evidence type="ECO:0000256" key="6">
    <source>
        <dbReference type="ARBA" id="ARBA00035183"/>
    </source>
</evidence>
<reference evidence="8" key="2">
    <citation type="submission" date="2025-09" db="UniProtKB">
        <authorList>
            <consortium name="Ensembl"/>
        </authorList>
    </citation>
    <scope>IDENTIFICATION</scope>
</reference>
<organism evidence="8 9">
    <name type="scientific">Aotus nancymaae</name>
    <name type="common">Ma's night monkey</name>
    <dbReference type="NCBI Taxonomy" id="37293"/>
    <lineage>
        <taxon>Eukaryota</taxon>
        <taxon>Metazoa</taxon>
        <taxon>Chordata</taxon>
        <taxon>Craniata</taxon>
        <taxon>Vertebrata</taxon>
        <taxon>Euteleostomi</taxon>
        <taxon>Mammalia</taxon>
        <taxon>Eutheria</taxon>
        <taxon>Euarchontoglires</taxon>
        <taxon>Primates</taxon>
        <taxon>Haplorrhini</taxon>
        <taxon>Platyrrhini</taxon>
        <taxon>Aotidae</taxon>
        <taxon>Aotus</taxon>
    </lineage>
</organism>
<keyword evidence="3" id="KW-0689">Ribosomal protein</keyword>
<keyword evidence="5" id="KW-0687">Ribonucleoprotein</keyword>
<evidence type="ECO:0000256" key="4">
    <source>
        <dbReference type="ARBA" id="ARBA00023128"/>
    </source>
</evidence>
<keyword evidence="9" id="KW-1185">Reference proteome</keyword>
<dbReference type="InterPro" id="IPR018305">
    <property type="entry name" value="Ribosomal_m50"/>
</dbReference>
<proteinExistence type="inferred from homology"/>
<evidence type="ECO:0000313" key="9">
    <source>
        <dbReference type="Proteomes" id="UP000233020"/>
    </source>
</evidence>